<protein>
    <submittedName>
        <fullName evidence="1">Uncharacterized protein</fullName>
    </submittedName>
</protein>
<name>A0A1I5D8C9_9HYPH</name>
<organism evidence="1 2">
    <name type="scientific">Cohaesibacter marisflavi</name>
    <dbReference type="NCBI Taxonomy" id="655353"/>
    <lineage>
        <taxon>Bacteria</taxon>
        <taxon>Pseudomonadati</taxon>
        <taxon>Pseudomonadota</taxon>
        <taxon>Alphaproteobacteria</taxon>
        <taxon>Hyphomicrobiales</taxon>
        <taxon>Cohaesibacteraceae</taxon>
    </lineage>
</organism>
<reference evidence="1 2" key="1">
    <citation type="submission" date="2016-10" db="EMBL/GenBank/DDBJ databases">
        <authorList>
            <person name="de Groot N.N."/>
        </authorList>
    </citation>
    <scope>NUCLEOTIDE SEQUENCE [LARGE SCALE GENOMIC DNA]</scope>
    <source>
        <strain evidence="1 2">CGMCC 1.9157</strain>
    </source>
</reference>
<evidence type="ECO:0000313" key="2">
    <source>
        <dbReference type="Proteomes" id="UP000199236"/>
    </source>
</evidence>
<gene>
    <name evidence="1" type="ORF">SAMN04488056_102510</name>
</gene>
<dbReference type="AlphaFoldDB" id="A0A1I5D8C9"/>
<keyword evidence="2" id="KW-1185">Reference proteome</keyword>
<dbReference type="EMBL" id="FOVR01000002">
    <property type="protein sequence ID" value="SFN95366.1"/>
    <property type="molecule type" value="Genomic_DNA"/>
</dbReference>
<dbReference type="Proteomes" id="UP000199236">
    <property type="component" value="Unassembled WGS sequence"/>
</dbReference>
<sequence length="63" mass="7281">MQTALIHKETCHLTHKAMLLPQVDCKGTPIRFSMRERAVDIATPLWLTLRRTSFFSEPDHATM</sequence>
<proteinExistence type="predicted"/>
<evidence type="ECO:0000313" key="1">
    <source>
        <dbReference type="EMBL" id="SFN95366.1"/>
    </source>
</evidence>
<accession>A0A1I5D8C9</accession>